<sequence length="551" mass="55409">MSGSGAADGRHGDRDVLSEPGPPHRPATPTGAAAWDARSRAWLPGTESHHDGSAEGPTWGEAEGPTWGEAATAPPGGLPCGPRTGGDLSGEVDGDGAGGVPGAVCGAGGAPGAGDVPGTGDVRGRVGIPGAVREARTVPASLPAPLPAARDGALPEAASATGSVPGAETRSGAGPEPRKGRRKPLRRGAGDPVKTLLHHHRELCERAVDPLEIAAGLEAQGVTDRTAARFRHRDVFSLAEELYARVPRDGAPGPRPEPPRLPPVRIGWVLLTLLPGALATALVTGLRLTQGRTRTTVALGGLLAVALAVRAALRRGPLAAASGPPSWRTAPGTRLCTLWLLGYALLGDGLLRAALTGGPGPLPAGLPDRPWPVAAVPALALALACAPAAWCAHLLTVGARRKLARSRGLEDFTAAARPLLTGVLTLFLGALTGLLALCGTVLHRSAAYPQGLTLGALLLLARLLVVHQHRHAPALALGAAAVAEVVPLGLVLAARLPGCAALAAPVRALDDTWGPAAVPTLACAAAALALLVHALRTLTRASAHAPAGAPE</sequence>
<keyword evidence="2" id="KW-1133">Transmembrane helix</keyword>
<feature type="region of interest" description="Disordered" evidence="1">
    <location>
        <begin position="142"/>
        <end position="192"/>
    </location>
</feature>
<keyword evidence="2" id="KW-0472">Membrane</keyword>
<dbReference type="RefSeq" id="WP_020942115.1">
    <property type="nucleotide sequence ID" value="NC_021985.1"/>
</dbReference>
<evidence type="ECO:0000313" key="3">
    <source>
        <dbReference type="EMBL" id="AGS71685.1"/>
    </source>
</evidence>
<evidence type="ECO:0000313" key="4">
    <source>
        <dbReference type="Proteomes" id="UP000015423"/>
    </source>
</evidence>
<proteinExistence type="predicted"/>
<organism evidence="3 4">
    <name type="scientific">Streptomyces collinus (strain DSM 40733 / Tue 365)</name>
    <dbReference type="NCBI Taxonomy" id="1214242"/>
    <lineage>
        <taxon>Bacteria</taxon>
        <taxon>Bacillati</taxon>
        <taxon>Actinomycetota</taxon>
        <taxon>Actinomycetes</taxon>
        <taxon>Kitasatosporales</taxon>
        <taxon>Streptomycetaceae</taxon>
        <taxon>Streptomyces</taxon>
    </lineage>
</organism>
<evidence type="ECO:0000256" key="2">
    <source>
        <dbReference type="SAM" id="Phobius"/>
    </source>
</evidence>
<reference evidence="3 4" key="2">
    <citation type="journal article" date="2013" name="J. Biotechnol.">
        <title>Complete genome sequence of the kirromycin producer Streptomyces collinus Tu 365 consisting of a linear chromosome and two linear plasmids.</title>
        <authorList>
            <person name="Ruckert C."/>
            <person name="Szczepanowski R."/>
            <person name="Albersmeier A."/>
            <person name="Goesmann A."/>
            <person name="Iftime D."/>
            <person name="Musiol E.M."/>
            <person name="Blin K."/>
            <person name="Wohlleben W."/>
            <person name="Puhler A."/>
            <person name="Kalinowski J."/>
            <person name="Weber T."/>
        </authorList>
    </citation>
    <scope>NUCLEOTIDE SEQUENCE [LARGE SCALE GENOMIC DNA]</scope>
    <source>
        <strain evidence="4">DSM 40733 / Tue 365</strain>
    </source>
</reference>
<keyword evidence="4" id="KW-1185">Reference proteome</keyword>
<dbReference type="AlphaFoldDB" id="S5VUY4"/>
<dbReference type="PATRIC" id="fig|1214242.5.peg.4991"/>
<dbReference type="KEGG" id="sci:B446_24370"/>
<reference evidence="4" key="1">
    <citation type="submission" date="2012-10" db="EMBL/GenBank/DDBJ databases">
        <title>The complete genome sequence of Streptomyces collinus Tu 365.</title>
        <authorList>
            <person name="Ruckert C."/>
            <person name="Szczepanowski R."/>
            <person name="Goesmann A."/>
            <person name="Pross E.K."/>
            <person name="Musiol E.M."/>
            <person name="Blin K."/>
            <person name="Wohlleben W."/>
            <person name="Puhler A."/>
            <person name="Weber T."/>
            <person name="Kalinowski J."/>
        </authorList>
    </citation>
    <scope>NUCLEOTIDE SEQUENCE [LARGE SCALE GENOMIC DNA]</scope>
    <source>
        <strain evidence="4">DSM 40733 / Tue 365</strain>
    </source>
</reference>
<dbReference type="Proteomes" id="UP000015423">
    <property type="component" value="Chromosome"/>
</dbReference>
<dbReference type="EMBL" id="CP006259">
    <property type="protein sequence ID" value="AGS71685.1"/>
    <property type="molecule type" value="Genomic_DNA"/>
</dbReference>
<dbReference type="STRING" id="1214242.B446_24370"/>
<name>S5VUY4_STRC3</name>
<feature type="transmembrane region" description="Helical" evidence="2">
    <location>
        <begin position="334"/>
        <end position="355"/>
    </location>
</feature>
<dbReference type="eggNOG" id="ENOG5033Q7Y">
    <property type="taxonomic scope" value="Bacteria"/>
</dbReference>
<feature type="compositionally biased region" description="Basic and acidic residues" evidence="1">
    <location>
        <begin position="8"/>
        <end position="17"/>
    </location>
</feature>
<feature type="transmembrane region" description="Helical" evidence="2">
    <location>
        <begin position="419"/>
        <end position="442"/>
    </location>
</feature>
<dbReference type="HOGENOM" id="CLU_036901_0_0_11"/>
<accession>S5VUY4</accession>
<keyword evidence="2" id="KW-0812">Transmembrane</keyword>
<evidence type="ECO:0000256" key="1">
    <source>
        <dbReference type="SAM" id="MobiDB-lite"/>
    </source>
</evidence>
<feature type="transmembrane region" description="Helical" evidence="2">
    <location>
        <begin position="516"/>
        <end position="535"/>
    </location>
</feature>
<feature type="transmembrane region" description="Helical" evidence="2">
    <location>
        <begin position="375"/>
        <end position="398"/>
    </location>
</feature>
<feature type="transmembrane region" description="Helical" evidence="2">
    <location>
        <begin position="268"/>
        <end position="289"/>
    </location>
</feature>
<feature type="transmembrane region" description="Helical" evidence="2">
    <location>
        <begin position="448"/>
        <end position="465"/>
    </location>
</feature>
<feature type="region of interest" description="Disordered" evidence="1">
    <location>
        <begin position="1"/>
        <end position="100"/>
    </location>
</feature>
<feature type="transmembrane region" description="Helical" evidence="2">
    <location>
        <begin position="472"/>
        <end position="496"/>
    </location>
</feature>
<gene>
    <name evidence="3" type="ORF">B446_24370</name>
</gene>
<protein>
    <submittedName>
        <fullName evidence="3">Integral membrane protein</fullName>
    </submittedName>
</protein>